<keyword evidence="5" id="KW-0408">Iron</keyword>
<accession>A0A2G8BAA0</accession>
<dbReference type="GO" id="GO:0042773">
    <property type="term" value="P:ATP synthesis coupled electron transport"/>
    <property type="evidence" value="ECO:0007669"/>
    <property type="project" value="InterPro"/>
</dbReference>
<dbReference type="Gene3D" id="3.40.50.12280">
    <property type="match status" value="1"/>
</dbReference>
<dbReference type="PROSITE" id="PS51379">
    <property type="entry name" value="4FE4S_FER_2"/>
    <property type="match status" value="1"/>
</dbReference>
<dbReference type="GO" id="GO:0016020">
    <property type="term" value="C:membrane"/>
    <property type="evidence" value="ECO:0007669"/>
    <property type="project" value="InterPro"/>
</dbReference>
<dbReference type="GO" id="GO:0051539">
    <property type="term" value="F:4 iron, 4 sulfur cluster binding"/>
    <property type="evidence" value="ECO:0007669"/>
    <property type="project" value="UniProtKB-KW"/>
</dbReference>
<comment type="similarity">
    <text evidence="2">Belongs to the complex I 20 kDa subunit family.</text>
</comment>
<evidence type="ECO:0000256" key="1">
    <source>
        <dbReference type="ARBA" id="ARBA00001966"/>
    </source>
</evidence>
<dbReference type="Proteomes" id="UP000595446">
    <property type="component" value="Chromosome"/>
</dbReference>
<dbReference type="EMBL" id="AP024237">
    <property type="protein sequence ID" value="BCO36952.1"/>
    <property type="molecule type" value="Genomic_DNA"/>
</dbReference>
<organism evidence="7 8">
    <name type="scientific">Mycobacterium heckeshornense</name>
    <dbReference type="NCBI Taxonomy" id="110505"/>
    <lineage>
        <taxon>Bacteria</taxon>
        <taxon>Bacillati</taxon>
        <taxon>Actinomycetota</taxon>
        <taxon>Actinomycetes</taxon>
        <taxon>Mycobacteriales</taxon>
        <taxon>Mycobacteriaceae</taxon>
        <taxon>Mycobacterium</taxon>
    </lineage>
</organism>
<dbReference type="SUPFAM" id="SSF56770">
    <property type="entry name" value="HydA/Nqo6-like"/>
    <property type="match status" value="1"/>
</dbReference>
<dbReference type="GO" id="GO:0046872">
    <property type="term" value="F:metal ion binding"/>
    <property type="evidence" value="ECO:0007669"/>
    <property type="project" value="UniProtKB-KW"/>
</dbReference>
<gene>
    <name evidence="7" type="ORF">MHEC_33850</name>
</gene>
<evidence type="ECO:0000256" key="3">
    <source>
        <dbReference type="ARBA" id="ARBA00022485"/>
    </source>
</evidence>
<dbReference type="InterPro" id="IPR006137">
    <property type="entry name" value="NADH_UbQ_OxRdtase-like_20kDa"/>
</dbReference>
<dbReference type="PROSITE" id="PS00643">
    <property type="entry name" value="COMPLEX1_75K_3"/>
    <property type="match status" value="1"/>
</dbReference>
<sequence>MPWVFRGLRDGVVTTRWPKQADGYFDQFPAAVGVVGDPAATVPDEVARAAAACPTDAISVQPRPRLDRGRCIMCGRCVNLAPAWFAWEKGCATAQLTRSALVVGEVDESDEALGELRASLARRVRRLRRSVHIRHVDAGSNGSDEWEIQALTNPVYDVHRLGIFFTASPRHADILLVTGIGVSGMVEPLRRTLDAMPAPTVVIAVGTDAISGGVLGGGYIGGTGVSDLVPVDVWVPGAPASPFSVLHGILLALGRVPSRQKRSAQ</sequence>
<dbReference type="InterPro" id="IPR052375">
    <property type="entry name" value="Complex_I_20kDa-like"/>
</dbReference>
<comment type="cofactor">
    <cofactor evidence="1">
        <name>[4Fe-4S] cluster</name>
        <dbReference type="ChEBI" id="CHEBI:49883"/>
    </cofactor>
</comment>
<dbReference type="InterPro" id="IPR000283">
    <property type="entry name" value="NADH_UbQ_OxRdtase_75kDa_su_CS"/>
</dbReference>
<evidence type="ECO:0000256" key="6">
    <source>
        <dbReference type="ARBA" id="ARBA00023014"/>
    </source>
</evidence>
<keyword evidence="6" id="KW-0411">Iron-sulfur</keyword>
<dbReference type="Pfam" id="PF01058">
    <property type="entry name" value="Oxidored_q6"/>
    <property type="match status" value="1"/>
</dbReference>
<dbReference type="AlphaFoldDB" id="A0A2G8BAA0"/>
<keyword evidence="8" id="KW-1185">Reference proteome</keyword>
<evidence type="ECO:0000313" key="7">
    <source>
        <dbReference type="EMBL" id="BCO36952.1"/>
    </source>
</evidence>
<protein>
    <submittedName>
        <fullName evidence="7">Uncharacterized protein</fullName>
    </submittedName>
</protein>
<proteinExistence type="inferred from homology"/>
<dbReference type="PANTHER" id="PTHR42989:SF1">
    <property type="entry name" value="FORMATE HYDROGENLYASE SUBUNIT 7-RELATED"/>
    <property type="match status" value="1"/>
</dbReference>
<evidence type="ECO:0000256" key="2">
    <source>
        <dbReference type="ARBA" id="ARBA00009173"/>
    </source>
</evidence>
<evidence type="ECO:0000256" key="4">
    <source>
        <dbReference type="ARBA" id="ARBA00022723"/>
    </source>
</evidence>
<dbReference type="RefSeq" id="WP_048893339.1">
    <property type="nucleotide sequence ID" value="NZ_AP024237.1"/>
</dbReference>
<dbReference type="PANTHER" id="PTHR42989">
    <property type="entry name" value="HYDROGENASE-4 COMPONENT I"/>
    <property type="match status" value="1"/>
</dbReference>
<dbReference type="Pfam" id="PF13459">
    <property type="entry name" value="Fer4_15"/>
    <property type="match status" value="1"/>
</dbReference>
<dbReference type="GO" id="GO:0008137">
    <property type="term" value="F:NADH dehydrogenase (ubiquinone) activity"/>
    <property type="evidence" value="ECO:0007669"/>
    <property type="project" value="InterPro"/>
</dbReference>
<dbReference type="Gene3D" id="3.30.70.20">
    <property type="match status" value="1"/>
</dbReference>
<dbReference type="OrthoDB" id="9786737at2"/>
<dbReference type="InterPro" id="IPR017896">
    <property type="entry name" value="4Fe4S_Fe-S-bd"/>
</dbReference>
<evidence type="ECO:0000313" key="8">
    <source>
        <dbReference type="Proteomes" id="UP000595446"/>
    </source>
</evidence>
<keyword evidence="4" id="KW-0479">Metal-binding</keyword>
<dbReference type="STRING" id="110505.ACT16_20735"/>
<dbReference type="SUPFAM" id="SSF54862">
    <property type="entry name" value="4Fe-4S ferredoxins"/>
    <property type="match status" value="1"/>
</dbReference>
<name>A0A2G8BAA0_9MYCO</name>
<reference evidence="7 8" key="1">
    <citation type="submission" date="2020-12" db="EMBL/GenBank/DDBJ databases">
        <title>Complete genome sequence of Mycobacterium heckeshornense JCM 15655T, closely related to a pathogenic non-tuberculous mycobacterial species Mycobacterium xenopi.</title>
        <authorList>
            <person name="Yoshida M."/>
            <person name="Fukano H."/>
            <person name="Asakura T."/>
            <person name="Suzuki M."/>
            <person name="Hoshino Y."/>
        </authorList>
    </citation>
    <scope>NUCLEOTIDE SEQUENCE [LARGE SCALE GENOMIC DNA]</scope>
    <source>
        <strain evidence="7 8">JCM 15655</strain>
    </source>
</reference>
<keyword evidence="3" id="KW-0004">4Fe-4S</keyword>
<evidence type="ECO:0000256" key="5">
    <source>
        <dbReference type="ARBA" id="ARBA00023004"/>
    </source>
</evidence>